<evidence type="ECO:0000313" key="2">
    <source>
        <dbReference type="Proteomes" id="UP000214365"/>
    </source>
</evidence>
<dbReference type="PANTHER" id="PTHR37540">
    <property type="entry name" value="TRANSCRIPTION FACTOR (ACR-2), PUTATIVE-RELATED-RELATED"/>
    <property type="match status" value="1"/>
</dbReference>
<reference evidence="1 2" key="1">
    <citation type="submission" date="2015-06" db="EMBL/GenBank/DDBJ databases">
        <title>Talaromyces atroroseus IBT 11181 draft genome.</title>
        <authorList>
            <person name="Rasmussen K.B."/>
            <person name="Rasmussen S."/>
            <person name="Petersen B."/>
            <person name="Sicheritz-Ponten T."/>
            <person name="Mortensen U.H."/>
            <person name="Thrane U."/>
        </authorList>
    </citation>
    <scope>NUCLEOTIDE SEQUENCE [LARGE SCALE GENOMIC DNA]</scope>
    <source>
        <strain evidence="1 2">IBT 11181</strain>
    </source>
</reference>
<keyword evidence="2" id="KW-1185">Reference proteome</keyword>
<name>A0A1Q5Q9V2_TALAT</name>
<dbReference type="STRING" id="1441469.A0A1Q5Q9V2"/>
<dbReference type="EMBL" id="LFMY01000002">
    <property type="protein sequence ID" value="OKL62671.1"/>
    <property type="molecule type" value="Genomic_DNA"/>
</dbReference>
<dbReference type="AlphaFoldDB" id="A0A1Q5Q9V2"/>
<dbReference type="OrthoDB" id="4158087at2759"/>
<dbReference type="GeneID" id="31000932"/>
<sequence>MRGKNARKRQKKLTFGSWINNLGEGALESVMSAKKEAQITLPHSVCSDLQTFSYPDRTQLYMLDLVYQFFAVLNQSLYPIEVCVAFDPAPSVYFEYLQRDALFLHSALWTAQSYFDCIQGFQVSERALFHECKAINQVQKRLNYPQTAVNDATIAVVVNFVLTTALVGHFSTAKKHMAGLYQLLKLRGGLRQLKGNSQLQIKICRADLSVALLNGDRPLLLSDSNNWKPFLADVADTEFLKRHFQSFTLDRRLANTGTDLRRFCDSANMAFITSSKIDGPLFQETLISVQYRLITLKFNENGDEKEGSLNEAFRLALLAFSTTVFLQLRGIKIRFSLLSAQLKDALLSQVVWADLRKMETVSLWVLFVAAIVAVTDEDDVWLVSLMNERLRGTESFISWHKVRSILKDFMWIGEIHDEDGKAVYSRMVRYAAVHKDSSSGIDVVLL</sequence>
<protein>
    <recommendedName>
        <fullName evidence="3">Transcription factor domain-containing protein</fullName>
    </recommendedName>
</protein>
<gene>
    <name evidence="1" type="ORF">UA08_01177</name>
</gene>
<accession>A0A1Q5Q9V2</accession>
<comment type="caution">
    <text evidence="1">The sequence shown here is derived from an EMBL/GenBank/DDBJ whole genome shotgun (WGS) entry which is preliminary data.</text>
</comment>
<organism evidence="1 2">
    <name type="scientific">Talaromyces atroroseus</name>
    <dbReference type="NCBI Taxonomy" id="1441469"/>
    <lineage>
        <taxon>Eukaryota</taxon>
        <taxon>Fungi</taxon>
        <taxon>Dikarya</taxon>
        <taxon>Ascomycota</taxon>
        <taxon>Pezizomycotina</taxon>
        <taxon>Eurotiomycetes</taxon>
        <taxon>Eurotiomycetidae</taxon>
        <taxon>Eurotiales</taxon>
        <taxon>Trichocomaceae</taxon>
        <taxon>Talaromyces</taxon>
        <taxon>Talaromyces sect. Trachyspermi</taxon>
    </lineage>
</organism>
<evidence type="ECO:0008006" key="3">
    <source>
        <dbReference type="Google" id="ProtNLM"/>
    </source>
</evidence>
<evidence type="ECO:0000313" key="1">
    <source>
        <dbReference type="EMBL" id="OKL62671.1"/>
    </source>
</evidence>
<dbReference type="RefSeq" id="XP_020122792.1">
    <property type="nucleotide sequence ID" value="XM_020261302.1"/>
</dbReference>
<proteinExistence type="predicted"/>
<dbReference type="Proteomes" id="UP000214365">
    <property type="component" value="Unassembled WGS sequence"/>
</dbReference>